<feature type="non-terminal residue" evidence="1">
    <location>
        <position position="42"/>
    </location>
</feature>
<accession>U2R6J7</accession>
<evidence type="ECO:0000313" key="1">
    <source>
        <dbReference type="EMBL" id="ERK46322.1"/>
    </source>
</evidence>
<comment type="caution">
    <text evidence="1">The sequence shown here is derived from an EMBL/GenBank/DDBJ whole genome shotgun (WGS) entry which is preliminary data.</text>
</comment>
<dbReference type="AlphaFoldDB" id="U2R6J7"/>
<sequence>MIRVFQVKCAYENEVEAQLIKKLHIKKEDLLGYTIHRRSVDA</sequence>
<dbReference type="Proteomes" id="UP000016658">
    <property type="component" value="Unassembled WGS sequence"/>
</dbReference>
<gene>
    <name evidence="1" type="ORF">HMPREF0367_00653</name>
</gene>
<proteinExistence type="predicted"/>
<name>U2R6J7_9FIRM</name>
<organism evidence="1 2">
    <name type="scientific">Faecalitalea cylindroides ATCC 27803</name>
    <dbReference type="NCBI Taxonomy" id="649755"/>
    <lineage>
        <taxon>Bacteria</taxon>
        <taxon>Bacillati</taxon>
        <taxon>Bacillota</taxon>
        <taxon>Erysipelotrichia</taxon>
        <taxon>Erysipelotrichales</taxon>
        <taxon>Erysipelotrichaceae</taxon>
        <taxon>Faecalitalea</taxon>
    </lineage>
</organism>
<dbReference type="EMBL" id="AWVI01000029">
    <property type="protein sequence ID" value="ERK46322.1"/>
    <property type="molecule type" value="Genomic_DNA"/>
</dbReference>
<dbReference type="Gene3D" id="3.30.70.2700">
    <property type="match status" value="1"/>
</dbReference>
<protein>
    <submittedName>
        <fullName evidence="1">Uncharacterized protein</fullName>
    </submittedName>
</protein>
<evidence type="ECO:0000313" key="2">
    <source>
        <dbReference type="Proteomes" id="UP000016658"/>
    </source>
</evidence>
<dbReference type="HOGENOM" id="CLU_3262202_0_0_9"/>
<reference evidence="1 2" key="1">
    <citation type="submission" date="2013-06" db="EMBL/GenBank/DDBJ databases">
        <authorList>
            <person name="Weinstock G."/>
            <person name="Sodergren E."/>
            <person name="Lobos E.A."/>
            <person name="Fulton L."/>
            <person name="Fulton R."/>
            <person name="Courtney L."/>
            <person name="Fronick C."/>
            <person name="O'Laughlin M."/>
            <person name="Godfrey J."/>
            <person name="Wilson R.M."/>
            <person name="Miner T."/>
            <person name="Farmer C."/>
            <person name="Delehaunty K."/>
            <person name="Cordes M."/>
            <person name="Minx P."/>
            <person name="Tomlinson C."/>
            <person name="Chen J."/>
            <person name="Wollam A."/>
            <person name="Pepin K.H."/>
            <person name="Bhonagiri V."/>
            <person name="Zhang X."/>
            <person name="Warren W."/>
            <person name="Mitreva M."/>
            <person name="Mardis E.R."/>
            <person name="Wilson R.K."/>
        </authorList>
    </citation>
    <scope>NUCLEOTIDE SEQUENCE [LARGE SCALE GENOMIC DNA]</scope>
    <source>
        <strain evidence="1 2">ATCC 27803</strain>
    </source>
</reference>